<feature type="transmembrane region" description="Helical" evidence="1">
    <location>
        <begin position="925"/>
        <end position="944"/>
    </location>
</feature>
<feature type="transmembrane region" description="Helical" evidence="1">
    <location>
        <begin position="506"/>
        <end position="529"/>
    </location>
</feature>
<accession>A0A1V9ZA15</accession>
<sequence>MSSNTDTTSGPPDLHYVDEKKAPADEKKFTRTNVTVYVVFLSWALININSLLDPIKTLYGYYVFMDSYNQHGVWQLTVTNNFNNQSSRVCNETGPFLDCYYELPVYGTGSLAGSICRSYYPIDKGAFQHVGNFFGNCTLPNGQLITIPDSHNYASTQWSAQTSSHDKLCLDYLGEGSSFTCDSYTTMNGRVINHRISQTESSKWCKEFGGYYILNLHTNVQEVLIANVSNPNHPVFTSIKLEYNQPVFSLQPLIGCGADLHIGGAATHITTSAWYGDTTAPWTALTTRTANTNSISKNGSLYYVSTSHYSEGDLTQIHLGYKDAFRLALLGTITYHRVSSIYYPMWLAYLRCHQPLIQWLSRRHMGLVLHKRERRNLLILLFLSLEAIASTEDIVTYCQQVIYAGNSMFNMALKYMSITRIIWPCAFLLLLISRIVQLTLGPKYTFAMSEDLFLLGAPVVLGYIPLKVTNQGMELFQGYRWTGNYIRHYTNSIYNVYTKQVNCFTLYIQLFGLFTVLSPATTIFVDTIWRSYTHHSSIMVYMLTSRRQSTLQRVLDTAKMKMTLEYVLTNSNEGIVPEIARQITKAKLPRTHYCESINLAAEGLICLVYDSIHVVGMVNWGAPPKNEKKYTHSNALTFVVFVAWALININSFLDPVKTLYGYYMYMDSYNQYVVWQLTVSNNFNNQTSRVCNDTGPFLDCYYELPVYGTGSLAGSICRSYYPIDKGPFQHVGNFFGNCTFPNGQRIYIPDEQTYATTQWSVQTSSQDKACLNYLGEGVSFTCDSFTTMNGRVINHRISQTESNKWCKEFGGYYILNRMTNIQEVLIVNISNPSHPTFTSIALDYIPPVLSLEPLIGCGANLHIGGTATHITTSAWYGDTTAPWTARTTRTADTNTITKNESLYYVSTSHYSEGDLTQIRLEYKDAFRLILLCTITYYRFSSIYYPMWLSYLRARHPFIKWISRRHMGLVLHKRERRNLLILFLLSLEAIASTEDIVMYCQQVIYAGNSMFIMALKYMSITRIIWPCAFLLLLFSRITEWSAGPEYSFAMSEDLFLLGAPVVWGYIPMKVTNQGMELFQGYRWTGNYIRHYTNSIYNVYTKQLSCLTLYIQLFGLFTIISLITTLFIDTMWRSYTHHSSIMVYVLNPRRQSHAKRIADLAKVQTTLEYVLVHATEGIVPDIASQITRAKLPRTHYCESMNLAAEGLVCLVYGPIHVAGIINWGVAHPIENDLGHIAVIDGNSVSFRANVSINTLAQITSKPAYLGIPDLS</sequence>
<feature type="transmembrane region" description="Helical" evidence="1">
    <location>
        <begin position="635"/>
        <end position="653"/>
    </location>
</feature>
<comment type="caution">
    <text evidence="2">The sequence shown here is derived from an EMBL/GenBank/DDBJ whole genome shotgun (WGS) entry which is preliminary data.</text>
</comment>
<feature type="transmembrane region" description="Helical" evidence="1">
    <location>
        <begin position="415"/>
        <end position="432"/>
    </location>
</feature>
<dbReference type="Proteomes" id="UP000243217">
    <property type="component" value="Unassembled WGS sequence"/>
</dbReference>
<keyword evidence="1" id="KW-0812">Transmembrane</keyword>
<organism evidence="2 3">
    <name type="scientific">Thraustotheca clavata</name>
    <dbReference type="NCBI Taxonomy" id="74557"/>
    <lineage>
        <taxon>Eukaryota</taxon>
        <taxon>Sar</taxon>
        <taxon>Stramenopiles</taxon>
        <taxon>Oomycota</taxon>
        <taxon>Saprolegniomycetes</taxon>
        <taxon>Saprolegniales</taxon>
        <taxon>Achlyaceae</taxon>
        <taxon>Thraustotheca</taxon>
    </lineage>
</organism>
<evidence type="ECO:0000313" key="3">
    <source>
        <dbReference type="Proteomes" id="UP000243217"/>
    </source>
</evidence>
<feature type="transmembrane region" description="Helical" evidence="1">
    <location>
        <begin position="1107"/>
        <end position="1126"/>
    </location>
</feature>
<keyword evidence="1" id="KW-0472">Membrane</keyword>
<gene>
    <name evidence="2" type="ORF">THRCLA_08081</name>
</gene>
<name>A0A1V9ZA15_9STRA</name>
<evidence type="ECO:0000313" key="2">
    <source>
        <dbReference type="EMBL" id="OQR94809.1"/>
    </source>
</evidence>
<feature type="transmembrane region" description="Helical" evidence="1">
    <location>
        <begin position="1010"/>
        <end position="1033"/>
    </location>
</feature>
<keyword evidence="3" id="KW-1185">Reference proteome</keyword>
<evidence type="ECO:0000256" key="1">
    <source>
        <dbReference type="SAM" id="Phobius"/>
    </source>
</evidence>
<keyword evidence="1" id="KW-1133">Transmembrane helix</keyword>
<dbReference type="AlphaFoldDB" id="A0A1V9ZA15"/>
<reference evidence="2 3" key="1">
    <citation type="journal article" date="2014" name="Genome Biol. Evol.">
        <title>The secreted proteins of Achlya hypogyna and Thraustotheca clavata identify the ancestral oomycete secretome and reveal gene acquisitions by horizontal gene transfer.</title>
        <authorList>
            <person name="Misner I."/>
            <person name="Blouin N."/>
            <person name="Leonard G."/>
            <person name="Richards T.A."/>
            <person name="Lane C.E."/>
        </authorList>
    </citation>
    <scope>NUCLEOTIDE SEQUENCE [LARGE SCALE GENOMIC DNA]</scope>
    <source>
        <strain evidence="2 3">ATCC 34112</strain>
    </source>
</reference>
<dbReference type="EMBL" id="JNBS01002164">
    <property type="protein sequence ID" value="OQR94809.1"/>
    <property type="molecule type" value="Genomic_DNA"/>
</dbReference>
<proteinExistence type="predicted"/>
<dbReference type="OrthoDB" id="156765at2759"/>
<protein>
    <submittedName>
        <fullName evidence="2">Uncharacterized protein</fullName>
    </submittedName>
</protein>